<dbReference type="Pfam" id="PF08939">
    <property type="entry name" value="Bles03"/>
    <property type="match status" value="1"/>
</dbReference>
<keyword evidence="4" id="KW-1185">Reference proteome</keyword>
<dbReference type="InterPro" id="IPR023398">
    <property type="entry name" value="TIF_eIF4e-like"/>
</dbReference>
<dbReference type="AlphaFoldDB" id="A0A165RA04"/>
<dbReference type="OrthoDB" id="10067381at2759"/>
<evidence type="ECO:0000313" key="3">
    <source>
        <dbReference type="EMBL" id="KZT23510.1"/>
    </source>
</evidence>
<evidence type="ECO:0000256" key="2">
    <source>
        <dbReference type="SAM" id="MobiDB-lite"/>
    </source>
</evidence>
<organism evidence="3 4">
    <name type="scientific">Neolentinus lepideus HHB14362 ss-1</name>
    <dbReference type="NCBI Taxonomy" id="1314782"/>
    <lineage>
        <taxon>Eukaryota</taxon>
        <taxon>Fungi</taxon>
        <taxon>Dikarya</taxon>
        <taxon>Basidiomycota</taxon>
        <taxon>Agaricomycotina</taxon>
        <taxon>Agaricomycetes</taxon>
        <taxon>Gloeophyllales</taxon>
        <taxon>Gloeophyllaceae</taxon>
        <taxon>Neolentinus</taxon>
    </lineage>
</organism>
<protein>
    <recommendedName>
        <fullName evidence="5">DUF1917-domain-containing protein</fullName>
    </recommendedName>
</protein>
<evidence type="ECO:0000256" key="1">
    <source>
        <dbReference type="ARBA" id="ARBA00010568"/>
    </source>
</evidence>
<reference evidence="3 4" key="1">
    <citation type="journal article" date="2016" name="Mol. Biol. Evol.">
        <title>Comparative Genomics of Early-Diverging Mushroom-Forming Fungi Provides Insights into the Origins of Lignocellulose Decay Capabilities.</title>
        <authorList>
            <person name="Nagy L.G."/>
            <person name="Riley R."/>
            <person name="Tritt A."/>
            <person name="Adam C."/>
            <person name="Daum C."/>
            <person name="Floudas D."/>
            <person name="Sun H."/>
            <person name="Yadav J.S."/>
            <person name="Pangilinan J."/>
            <person name="Larsson K.H."/>
            <person name="Matsuura K."/>
            <person name="Barry K."/>
            <person name="Labutti K."/>
            <person name="Kuo R."/>
            <person name="Ohm R.A."/>
            <person name="Bhattacharya S.S."/>
            <person name="Shirouzu T."/>
            <person name="Yoshinaga Y."/>
            <person name="Martin F.M."/>
            <person name="Grigoriev I.V."/>
            <person name="Hibbett D.S."/>
        </authorList>
    </citation>
    <scope>NUCLEOTIDE SEQUENCE [LARGE SCALE GENOMIC DNA]</scope>
    <source>
        <strain evidence="3 4">HHB14362 ss-1</strain>
    </source>
</reference>
<name>A0A165RA04_9AGAM</name>
<comment type="similarity">
    <text evidence="1">Belongs to the UPF0696 family.</text>
</comment>
<feature type="compositionally biased region" description="Basic and acidic residues" evidence="2">
    <location>
        <begin position="226"/>
        <end position="257"/>
    </location>
</feature>
<feature type="region of interest" description="Disordered" evidence="2">
    <location>
        <begin position="1"/>
        <end position="25"/>
    </location>
</feature>
<dbReference type="InParanoid" id="A0A165RA04"/>
<dbReference type="PANTHER" id="PTHR31977:SF1">
    <property type="entry name" value="UPF0696 PROTEIN C11ORF68"/>
    <property type="match status" value="1"/>
</dbReference>
<evidence type="ECO:0008006" key="5">
    <source>
        <dbReference type="Google" id="ProtNLM"/>
    </source>
</evidence>
<dbReference type="Gene3D" id="3.30.760.10">
    <property type="entry name" value="RNA Cap, Translation Initiation Factor Eif4e"/>
    <property type="match status" value="1"/>
</dbReference>
<feature type="region of interest" description="Disordered" evidence="2">
    <location>
        <begin position="222"/>
        <end position="389"/>
    </location>
</feature>
<proteinExistence type="inferred from homology"/>
<dbReference type="EMBL" id="KV425584">
    <property type="protein sequence ID" value="KZT23510.1"/>
    <property type="molecule type" value="Genomic_DNA"/>
</dbReference>
<accession>A0A165RA04</accession>
<gene>
    <name evidence="3" type="ORF">NEOLEDRAFT_1095874</name>
</gene>
<dbReference type="Proteomes" id="UP000076761">
    <property type="component" value="Unassembled WGS sequence"/>
</dbReference>
<dbReference type="InterPro" id="IPR015034">
    <property type="entry name" value="Bles03"/>
</dbReference>
<dbReference type="PANTHER" id="PTHR31977">
    <property type="entry name" value="UPF0696 PROTEIN C11ORF68"/>
    <property type="match status" value="1"/>
</dbReference>
<sequence length="389" mass="42806">MVQDDGTKPWIWVKGSDVPKEDGDRGAAINEASEILAEITEKVEKIKNDSSIPTRSNKKTGARSKKELREEVQAEATEKLKAISTKHNFVSGKWLIFAPSDKVDQIWTKLATSLVSGPLAPTQAHLAKVATSPRTDTPNYQHVLCLYMPDVYDEEAVRVVMKILLRNHGLNLSGVKSDLYTAIGIDSKHPSGIPSTVWKNTSLMKDSEIKELKDAFFAELGSSKPSADDKKKDGDEKTLQNDGEKAKDTAPAKEKPKPNLKKKAGQDDFFASDADDEESKPAPAPAPAKGKKPAPKLKSSVKAAKDDPFASEDEAEDEAKKPPVKEKKRAQPKKVPKDDPFASEDEAEGEEKKPPVKERKRAQPKKGTKRVSDDDEDEPPKKKTRRGGR</sequence>
<evidence type="ECO:0000313" key="4">
    <source>
        <dbReference type="Proteomes" id="UP000076761"/>
    </source>
</evidence>
<feature type="compositionally biased region" description="Basic residues" evidence="2">
    <location>
        <begin position="358"/>
        <end position="369"/>
    </location>
</feature>
<feature type="region of interest" description="Disordered" evidence="2">
    <location>
        <begin position="46"/>
        <end position="68"/>
    </location>
</feature>
<dbReference type="SUPFAM" id="SSF55418">
    <property type="entry name" value="eIF4e-like"/>
    <property type="match status" value="1"/>
</dbReference>
<dbReference type="STRING" id="1314782.A0A165RA04"/>